<dbReference type="InterPro" id="IPR045584">
    <property type="entry name" value="Pilin-like"/>
</dbReference>
<sequence>MTSEFSQTSSNKIVFEHVSVHFPLLHGQSVRADKNTAKTRGGTLVTKGARVRSLTALNNVSFRIGQGERVGIMGENGSGKTTLLRTLCGIYYPHEGEVRIRGRVSSMLDLHLGFDNDASGRDNIWVRGRLLGYNSAQIESRIPEILEFSQLGTFLELKMKVYSSGMRMRLAFAIATSFPADNLIMDEWLSAGDKAFRSVAEERMVGLVESSGSLVIATHNPGILRRVCQRGIILHRGAIIFDGACEDAIEFYQREIVLGGRNKRELAPLVGNAENEPLTEPTLVEPQALLDRRLSDLESITAALHAYFADMGHYPTTEDVWFGIGRNRLPPEEWIPGLVSSYLDEVPRDPAGMPGLDDPQYIYKSDGEGFKLLALKTGDVDQVRELGMLSAIDPKRPWAYGSWTEGYADA</sequence>
<dbReference type="GO" id="GO:0016887">
    <property type="term" value="F:ATP hydrolysis activity"/>
    <property type="evidence" value="ECO:0007669"/>
    <property type="project" value="InterPro"/>
</dbReference>
<evidence type="ECO:0000313" key="6">
    <source>
        <dbReference type="EMBL" id="GHA85384.1"/>
    </source>
</evidence>
<dbReference type="InterPro" id="IPR003593">
    <property type="entry name" value="AAA+_ATPase"/>
</dbReference>
<dbReference type="GO" id="GO:0016020">
    <property type="term" value="C:membrane"/>
    <property type="evidence" value="ECO:0007669"/>
    <property type="project" value="InterPro"/>
</dbReference>
<dbReference type="AlphaFoldDB" id="A0A8J3G1D9"/>
<organism evidence="6 7">
    <name type="scientific">Algimonas arctica</name>
    <dbReference type="NCBI Taxonomy" id="1479486"/>
    <lineage>
        <taxon>Bacteria</taxon>
        <taxon>Pseudomonadati</taxon>
        <taxon>Pseudomonadota</taxon>
        <taxon>Alphaproteobacteria</taxon>
        <taxon>Maricaulales</taxon>
        <taxon>Robiginitomaculaceae</taxon>
        <taxon>Algimonas</taxon>
    </lineage>
</organism>
<evidence type="ECO:0000256" key="4">
    <source>
        <dbReference type="ARBA" id="ARBA00022840"/>
    </source>
</evidence>
<dbReference type="Gene3D" id="3.40.50.300">
    <property type="entry name" value="P-loop containing nucleotide triphosphate hydrolases"/>
    <property type="match status" value="1"/>
</dbReference>
<dbReference type="InterPro" id="IPR017871">
    <property type="entry name" value="ABC_transporter-like_CS"/>
</dbReference>
<dbReference type="InterPro" id="IPR003439">
    <property type="entry name" value="ABC_transporter-like_ATP-bd"/>
</dbReference>
<dbReference type="PROSITE" id="PS00211">
    <property type="entry name" value="ABC_TRANSPORTER_1"/>
    <property type="match status" value="1"/>
</dbReference>
<dbReference type="InterPro" id="IPR050683">
    <property type="entry name" value="Bact_Polysacc_Export_ATP-bd"/>
</dbReference>
<dbReference type="Pfam" id="PF00005">
    <property type="entry name" value="ABC_tran"/>
    <property type="match status" value="1"/>
</dbReference>
<keyword evidence="2" id="KW-0813">Transport</keyword>
<evidence type="ECO:0000256" key="3">
    <source>
        <dbReference type="ARBA" id="ARBA00022741"/>
    </source>
</evidence>
<dbReference type="RefSeq" id="WP_189495212.1">
    <property type="nucleotide sequence ID" value="NZ_BMZH01000002.1"/>
</dbReference>
<feature type="domain" description="ABC transporter" evidence="5">
    <location>
        <begin position="39"/>
        <end position="261"/>
    </location>
</feature>
<dbReference type="InterPro" id="IPR015860">
    <property type="entry name" value="ABC_transpr_TagH-like"/>
</dbReference>
<comment type="caution">
    <text evidence="6">The sequence shown here is derived from an EMBL/GenBank/DDBJ whole genome shotgun (WGS) entry which is preliminary data.</text>
</comment>
<dbReference type="PROSITE" id="PS50893">
    <property type="entry name" value="ABC_TRANSPORTER_2"/>
    <property type="match status" value="1"/>
</dbReference>
<keyword evidence="3" id="KW-0547">Nucleotide-binding</keyword>
<dbReference type="PANTHER" id="PTHR46743:SF2">
    <property type="entry name" value="TEICHOIC ACIDS EXPORT ATP-BINDING PROTEIN TAGH"/>
    <property type="match status" value="1"/>
</dbReference>
<evidence type="ECO:0000313" key="7">
    <source>
        <dbReference type="Proteomes" id="UP000634004"/>
    </source>
</evidence>
<dbReference type="GO" id="GO:0140359">
    <property type="term" value="F:ABC-type transporter activity"/>
    <property type="evidence" value="ECO:0007669"/>
    <property type="project" value="InterPro"/>
</dbReference>
<dbReference type="Proteomes" id="UP000634004">
    <property type="component" value="Unassembled WGS sequence"/>
</dbReference>
<evidence type="ECO:0000256" key="2">
    <source>
        <dbReference type="ARBA" id="ARBA00022448"/>
    </source>
</evidence>
<evidence type="ECO:0000259" key="5">
    <source>
        <dbReference type="PROSITE" id="PS50893"/>
    </source>
</evidence>
<comment type="similarity">
    <text evidence="1">Belongs to the ABC transporter superfamily.</text>
</comment>
<dbReference type="SMART" id="SM00382">
    <property type="entry name" value="AAA"/>
    <property type="match status" value="1"/>
</dbReference>
<gene>
    <name evidence="6" type="ORF">GCM10009069_05660</name>
</gene>
<dbReference type="SUPFAM" id="SSF54523">
    <property type="entry name" value="Pili subunits"/>
    <property type="match status" value="1"/>
</dbReference>
<name>A0A8J3G1D9_9PROT</name>
<keyword evidence="4" id="KW-0067">ATP-binding</keyword>
<dbReference type="CDD" id="cd03220">
    <property type="entry name" value="ABC_KpsT_Wzt"/>
    <property type="match status" value="1"/>
</dbReference>
<proteinExistence type="inferred from homology"/>
<dbReference type="SUPFAM" id="SSF52540">
    <property type="entry name" value="P-loop containing nucleoside triphosphate hydrolases"/>
    <property type="match status" value="1"/>
</dbReference>
<evidence type="ECO:0000256" key="1">
    <source>
        <dbReference type="ARBA" id="ARBA00005417"/>
    </source>
</evidence>
<dbReference type="InterPro" id="IPR027417">
    <property type="entry name" value="P-loop_NTPase"/>
</dbReference>
<accession>A0A8J3G1D9</accession>
<dbReference type="Gene3D" id="3.30.700.10">
    <property type="entry name" value="Glycoprotein, Type 4 Pilin"/>
    <property type="match status" value="1"/>
</dbReference>
<keyword evidence="7" id="KW-1185">Reference proteome</keyword>
<dbReference type="GO" id="GO:0005524">
    <property type="term" value="F:ATP binding"/>
    <property type="evidence" value="ECO:0007669"/>
    <property type="project" value="UniProtKB-KW"/>
</dbReference>
<dbReference type="EMBL" id="BMZH01000002">
    <property type="protein sequence ID" value="GHA85384.1"/>
    <property type="molecule type" value="Genomic_DNA"/>
</dbReference>
<dbReference type="PANTHER" id="PTHR46743">
    <property type="entry name" value="TEICHOIC ACIDS EXPORT ATP-BINDING PROTEIN TAGH"/>
    <property type="match status" value="1"/>
</dbReference>
<reference evidence="6" key="2">
    <citation type="submission" date="2020-09" db="EMBL/GenBank/DDBJ databases">
        <authorList>
            <person name="Sun Q."/>
            <person name="Kim S."/>
        </authorList>
    </citation>
    <scope>NUCLEOTIDE SEQUENCE</scope>
    <source>
        <strain evidence="6">KCTC 32513</strain>
    </source>
</reference>
<reference evidence="6" key="1">
    <citation type="journal article" date="2014" name="Int. J. Syst. Evol. Microbiol.">
        <title>Complete genome sequence of Corynebacterium casei LMG S-19264T (=DSM 44701T), isolated from a smear-ripened cheese.</title>
        <authorList>
            <consortium name="US DOE Joint Genome Institute (JGI-PGF)"/>
            <person name="Walter F."/>
            <person name="Albersmeier A."/>
            <person name="Kalinowski J."/>
            <person name="Ruckert C."/>
        </authorList>
    </citation>
    <scope>NUCLEOTIDE SEQUENCE</scope>
    <source>
        <strain evidence="6">KCTC 32513</strain>
    </source>
</reference>
<protein>
    <recommendedName>
        <fullName evidence="5">ABC transporter domain-containing protein</fullName>
    </recommendedName>
</protein>